<protein>
    <recommendedName>
        <fullName evidence="2">Lipoprotein</fullName>
    </recommendedName>
</protein>
<evidence type="ECO:0008006" key="2">
    <source>
        <dbReference type="Google" id="ProtNLM"/>
    </source>
</evidence>
<dbReference type="AlphaFoldDB" id="A0A450ZQL3"/>
<organism evidence="1">
    <name type="scientific">Candidatus Kentrum sp. TC</name>
    <dbReference type="NCBI Taxonomy" id="2126339"/>
    <lineage>
        <taxon>Bacteria</taxon>
        <taxon>Pseudomonadati</taxon>
        <taxon>Pseudomonadota</taxon>
        <taxon>Gammaproteobacteria</taxon>
        <taxon>Candidatus Kentrum</taxon>
    </lineage>
</organism>
<evidence type="ECO:0000313" key="1">
    <source>
        <dbReference type="EMBL" id="VFK56125.1"/>
    </source>
</evidence>
<reference evidence="1" key="1">
    <citation type="submission" date="2019-02" db="EMBL/GenBank/DDBJ databases">
        <authorList>
            <person name="Gruber-Vodicka R. H."/>
            <person name="Seah K. B. B."/>
        </authorList>
    </citation>
    <scope>NUCLEOTIDE SEQUENCE</scope>
    <source>
        <strain evidence="1">BECK_BZ126</strain>
    </source>
</reference>
<proteinExistence type="predicted"/>
<dbReference type="EMBL" id="CAADFW010000009">
    <property type="protein sequence ID" value="VFK56125.1"/>
    <property type="molecule type" value="Genomic_DNA"/>
</dbReference>
<gene>
    <name evidence="1" type="ORF">BECKTC1821F_GA0114240_100920</name>
</gene>
<accession>A0A450ZQL3</accession>
<dbReference type="PROSITE" id="PS51257">
    <property type="entry name" value="PROKAR_LIPOPROTEIN"/>
    <property type="match status" value="1"/>
</dbReference>
<sequence>MTSFLARFALILILAYFLASCGVPVRDTLYVPVRDTLYSDELPFSGYGAYSYVVLTERPKEVSGSRQEAFCDAYLSRLESVQQYSGRPKLSLMPTFWLLVDKRDGSNSCRELVENYDYARAKLIMERIGKLSAHGPLLVAWTKPFEEAQGRKALVLDLSKVEPSLFSEAFAIWSARITKSPELWNNGFALEKIKLELASFLNKYGDSIVTVIDWFSEKVG</sequence>
<name>A0A450ZQL3_9GAMM</name>